<keyword evidence="3" id="KW-1185">Reference proteome</keyword>
<evidence type="ECO:0000313" key="3">
    <source>
        <dbReference type="Proteomes" id="UP000026960"/>
    </source>
</evidence>
<reference evidence="2" key="1">
    <citation type="journal article" date="2009" name="Rice">
        <title>De Novo Next Generation Sequencing of Plant Genomes.</title>
        <authorList>
            <person name="Rounsley S."/>
            <person name="Marri P.R."/>
            <person name="Yu Y."/>
            <person name="He R."/>
            <person name="Sisneros N."/>
            <person name="Goicoechea J.L."/>
            <person name="Lee S.J."/>
            <person name="Angelova A."/>
            <person name="Kudrna D."/>
            <person name="Luo M."/>
            <person name="Affourtit J."/>
            <person name="Desany B."/>
            <person name="Knight J."/>
            <person name="Niazi F."/>
            <person name="Egholm M."/>
            <person name="Wing R.A."/>
        </authorList>
    </citation>
    <scope>NUCLEOTIDE SEQUENCE [LARGE SCALE GENOMIC DNA]</scope>
    <source>
        <strain evidence="2">cv. IRGC 105608</strain>
    </source>
</reference>
<feature type="compositionally biased region" description="Polar residues" evidence="1">
    <location>
        <begin position="7"/>
        <end position="21"/>
    </location>
</feature>
<dbReference type="HOGENOM" id="CLU_191731_0_0_1"/>
<protein>
    <submittedName>
        <fullName evidence="2">Uncharacterized protein</fullName>
    </submittedName>
</protein>
<dbReference type="Gramene" id="OBART06G15530.1">
    <property type="protein sequence ID" value="OBART06G15530.1"/>
    <property type="gene ID" value="OBART06G15530"/>
</dbReference>
<accession>A0A0D3GGV5</accession>
<dbReference type="PaxDb" id="65489-OBART06G15530.1"/>
<sequence>MKDETSNRVCQTSGQLGTNAPNGVASTARARPPRRSRRENGVEGELPEQHAVAGEERSVVEEDTATLAAK</sequence>
<organism evidence="2">
    <name type="scientific">Oryza barthii</name>
    <dbReference type="NCBI Taxonomy" id="65489"/>
    <lineage>
        <taxon>Eukaryota</taxon>
        <taxon>Viridiplantae</taxon>
        <taxon>Streptophyta</taxon>
        <taxon>Embryophyta</taxon>
        <taxon>Tracheophyta</taxon>
        <taxon>Spermatophyta</taxon>
        <taxon>Magnoliopsida</taxon>
        <taxon>Liliopsida</taxon>
        <taxon>Poales</taxon>
        <taxon>Poaceae</taxon>
        <taxon>BOP clade</taxon>
        <taxon>Oryzoideae</taxon>
        <taxon>Oryzeae</taxon>
        <taxon>Oryzinae</taxon>
        <taxon>Oryza</taxon>
    </lineage>
</organism>
<name>A0A0D3GGV5_9ORYZ</name>
<dbReference type="EnsemblPlants" id="OBART06G15530.1">
    <property type="protein sequence ID" value="OBART06G15530.1"/>
    <property type="gene ID" value="OBART06G15530"/>
</dbReference>
<proteinExistence type="predicted"/>
<dbReference type="AlphaFoldDB" id="A0A0D3GGV5"/>
<dbReference type="Proteomes" id="UP000026960">
    <property type="component" value="Chromosome 6"/>
</dbReference>
<evidence type="ECO:0000256" key="1">
    <source>
        <dbReference type="SAM" id="MobiDB-lite"/>
    </source>
</evidence>
<reference evidence="2" key="2">
    <citation type="submission" date="2015-03" db="UniProtKB">
        <authorList>
            <consortium name="EnsemblPlants"/>
        </authorList>
    </citation>
    <scope>IDENTIFICATION</scope>
</reference>
<feature type="region of interest" description="Disordered" evidence="1">
    <location>
        <begin position="1"/>
        <end position="70"/>
    </location>
</feature>
<evidence type="ECO:0000313" key="2">
    <source>
        <dbReference type="EnsemblPlants" id="OBART06G15530.1"/>
    </source>
</evidence>